<proteinExistence type="predicted"/>
<evidence type="ECO:0000313" key="3">
    <source>
        <dbReference type="Proteomes" id="UP000054166"/>
    </source>
</evidence>
<feature type="region of interest" description="Disordered" evidence="1">
    <location>
        <begin position="42"/>
        <end position="360"/>
    </location>
</feature>
<feature type="compositionally biased region" description="Low complexity" evidence="1">
    <location>
        <begin position="1"/>
        <end position="19"/>
    </location>
</feature>
<evidence type="ECO:0000256" key="1">
    <source>
        <dbReference type="SAM" id="MobiDB-lite"/>
    </source>
</evidence>
<reference evidence="3" key="2">
    <citation type="submission" date="2015-01" db="EMBL/GenBank/DDBJ databases">
        <title>Evolutionary Origins and Diversification of the Mycorrhizal Mutualists.</title>
        <authorList>
            <consortium name="DOE Joint Genome Institute"/>
            <consortium name="Mycorrhizal Genomics Consortium"/>
            <person name="Kohler A."/>
            <person name="Kuo A."/>
            <person name="Nagy L.G."/>
            <person name="Floudas D."/>
            <person name="Copeland A."/>
            <person name="Barry K.W."/>
            <person name="Cichocki N."/>
            <person name="Veneault-Fourrey C."/>
            <person name="LaButti K."/>
            <person name="Lindquist E.A."/>
            <person name="Lipzen A."/>
            <person name="Lundell T."/>
            <person name="Morin E."/>
            <person name="Murat C."/>
            <person name="Riley R."/>
            <person name="Ohm R."/>
            <person name="Sun H."/>
            <person name="Tunlid A."/>
            <person name="Henrissat B."/>
            <person name="Grigoriev I.V."/>
            <person name="Hibbett D.S."/>
            <person name="Martin F."/>
        </authorList>
    </citation>
    <scope>NUCLEOTIDE SEQUENCE [LARGE SCALE GENOMIC DNA]</scope>
    <source>
        <strain evidence="3">F 1598</strain>
    </source>
</reference>
<feature type="region of interest" description="Disordered" evidence="1">
    <location>
        <begin position="599"/>
        <end position="660"/>
    </location>
</feature>
<feature type="compositionally biased region" description="Polar residues" evidence="1">
    <location>
        <begin position="268"/>
        <end position="312"/>
    </location>
</feature>
<evidence type="ECO:0000313" key="2">
    <source>
        <dbReference type="EMBL" id="KIM85249.1"/>
    </source>
</evidence>
<feature type="compositionally biased region" description="Basic and acidic residues" evidence="1">
    <location>
        <begin position="625"/>
        <end position="635"/>
    </location>
</feature>
<feature type="compositionally biased region" description="Polar residues" evidence="1">
    <location>
        <begin position="493"/>
        <end position="502"/>
    </location>
</feature>
<feature type="compositionally biased region" description="Low complexity" evidence="1">
    <location>
        <begin position="151"/>
        <end position="164"/>
    </location>
</feature>
<gene>
    <name evidence="2" type="ORF">PILCRDRAFT_817250</name>
</gene>
<feature type="region of interest" description="Disordered" evidence="1">
    <location>
        <begin position="1"/>
        <end position="30"/>
    </location>
</feature>
<dbReference type="AlphaFoldDB" id="A0A0C3FZT4"/>
<dbReference type="HOGENOM" id="CLU_399064_0_0_1"/>
<feature type="compositionally biased region" description="Basic and acidic residues" evidence="1">
    <location>
        <begin position="249"/>
        <end position="259"/>
    </location>
</feature>
<feature type="compositionally biased region" description="Polar residues" evidence="1">
    <location>
        <begin position="42"/>
        <end position="57"/>
    </location>
</feature>
<dbReference type="Proteomes" id="UP000054166">
    <property type="component" value="Unassembled WGS sequence"/>
</dbReference>
<feature type="compositionally biased region" description="Pro residues" evidence="1">
    <location>
        <begin position="526"/>
        <end position="543"/>
    </location>
</feature>
<feature type="compositionally biased region" description="Low complexity" evidence="1">
    <location>
        <begin position="328"/>
        <end position="340"/>
    </location>
</feature>
<feature type="compositionally biased region" description="Basic and acidic residues" evidence="1">
    <location>
        <begin position="230"/>
        <end position="240"/>
    </location>
</feature>
<feature type="region of interest" description="Disordered" evidence="1">
    <location>
        <begin position="493"/>
        <end position="551"/>
    </location>
</feature>
<sequence length="690" mass="73934">MPSRSPLLAVSSSASSMALTAGPQHDTSTSLSVLADESICTSDSSDSVLEIVSQSRPSEPAPNAYASPQISRNQHAFPASPTEHLSKGSRPTASYTSCRPLPRLTLSVPEFFNSNNNENPNTSTTSTAESPLASPVTPPSPSSPGPIVFASPSSSSFSFRTPFPSLDPLSKTSDASPSPDHVRVNANVNSNAHIRPEHASRADSYSTMGSTRTEPSCFAEYPFPSPPRRPWGDFVKDNSREPSPSPLSGKDKRNIDDHYPISPGSRRVLSTIQATTPLSSNRSHTLSLSLTRPSHTRASSSTSLFTPTKTPFRSNSISSPPITPRPSFPSRTSSPAPTRPSESESKAHKRSGSRPNSISLLRSISNRSKARFSRSINTGDVSVAAVDYAAAQCEAAFISETSHDQDKGATNTVEARAAGTVNQEMGSAEEAHVIELDVAFEKVPHRSMFGKMKKFGGKVRKFVRVVRASLPSVGIQSEENMNIRVAVAKVQDAATQTSPQIQSRSSSPRPRLNPYRSSLPVLDKTPSPPRRQPRSPRPGPSPTARPLSLSFPLMGGSFPGCPFVVPAIQISPTLSPPGISVPVFAPATAASKIRFSSIFPSSSPPPLPPSESESSSPTPTLQVEAKVRARTKIEESESADGVTGAATLRKAKTRLENRRPVEEREKLRLRRATFSFNRMSSFWGWEGAPG</sequence>
<dbReference type="OrthoDB" id="10690557at2759"/>
<protein>
    <submittedName>
        <fullName evidence="2">Uncharacterized protein</fullName>
    </submittedName>
</protein>
<keyword evidence="3" id="KW-1185">Reference proteome</keyword>
<feature type="compositionally biased region" description="Low complexity" evidence="1">
    <location>
        <begin position="113"/>
        <end position="135"/>
    </location>
</feature>
<feature type="compositionally biased region" description="Polar residues" evidence="1">
    <location>
        <begin position="203"/>
        <end position="214"/>
    </location>
</feature>
<name>A0A0C3FZT4_PILCF</name>
<organism evidence="2 3">
    <name type="scientific">Piloderma croceum (strain F 1598)</name>
    <dbReference type="NCBI Taxonomy" id="765440"/>
    <lineage>
        <taxon>Eukaryota</taxon>
        <taxon>Fungi</taxon>
        <taxon>Dikarya</taxon>
        <taxon>Basidiomycota</taxon>
        <taxon>Agaricomycotina</taxon>
        <taxon>Agaricomycetes</taxon>
        <taxon>Agaricomycetidae</taxon>
        <taxon>Atheliales</taxon>
        <taxon>Atheliaceae</taxon>
        <taxon>Piloderma</taxon>
    </lineage>
</organism>
<feature type="compositionally biased region" description="Low complexity" evidence="1">
    <location>
        <begin position="610"/>
        <end position="621"/>
    </location>
</feature>
<accession>A0A0C3FZT4</accession>
<dbReference type="InParanoid" id="A0A0C3FZT4"/>
<feature type="compositionally biased region" description="Low complexity" evidence="1">
    <location>
        <begin position="503"/>
        <end position="520"/>
    </location>
</feature>
<reference evidence="2 3" key="1">
    <citation type="submission" date="2014-04" db="EMBL/GenBank/DDBJ databases">
        <authorList>
            <consortium name="DOE Joint Genome Institute"/>
            <person name="Kuo A."/>
            <person name="Tarkka M."/>
            <person name="Buscot F."/>
            <person name="Kohler A."/>
            <person name="Nagy L.G."/>
            <person name="Floudas D."/>
            <person name="Copeland A."/>
            <person name="Barry K.W."/>
            <person name="Cichocki N."/>
            <person name="Veneault-Fourrey C."/>
            <person name="LaButti K."/>
            <person name="Lindquist E.A."/>
            <person name="Lipzen A."/>
            <person name="Lundell T."/>
            <person name="Morin E."/>
            <person name="Murat C."/>
            <person name="Sun H."/>
            <person name="Tunlid A."/>
            <person name="Henrissat B."/>
            <person name="Grigoriev I.V."/>
            <person name="Hibbett D.S."/>
            <person name="Martin F."/>
            <person name="Nordberg H.P."/>
            <person name="Cantor M.N."/>
            <person name="Hua S.X."/>
        </authorList>
    </citation>
    <scope>NUCLEOTIDE SEQUENCE [LARGE SCALE GENOMIC DNA]</scope>
    <source>
        <strain evidence="2 3">F 1598</strain>
    </source>
</reference>
<dbReference type="EMBL" id="KN832985">
    <property type="protein sequence ID" value="KIM85249.1"/>
    <property type="molecule type" value="Genomic_DNA"/>
</dbReference>